<protein>
    <submittedName>
        <fullName evidence="3">DUF1285 domain-containing protein</fullName>
    </submittedName>
</protein>
<evidence type="ECO:0000313" key="3">
    <source>
        <dbReference type="EMBL" id="MCL6269865.1"/>
    </source>
</evidence>
<comment type="caution">
    <text evidence="3">The sequence shown here is derived from an EMBL/GenBank/DDBJ whole genome shotgun (WGS) entry which is preliminary data.</text>
</comment>
<feature type="domain" description="DUF1285" evidence="2">
    <location>
        <begin position="92"/>
        <end position="185"/>
    </location>
</feature>
<feature type="domain" description="DUF1285" evidence="1">
    <location>
        <begin position="25"/>
        <end position="91"/>
    </location>
</feature>
<gene>
    <name evidence="3" type="ORF">M3P05_07910</name>
</gene>
<evidence type="ECO:0000259" key="2">
    <source>
        <dbReference type="Pfam" id="PF21028"/>
    </source>
</evidence>
<dbReference type="InterPro" id="IPR048341">
    <property type="entry name" value="DUF1285_N"/>
</dbReference>
<proteinExistence type="predicted"/>
<dbReference type="Gene3D" id="3.10.540.10">
    <property type="entry name" value="duf1285 like domain"/>
    <property type="match status" value="1"/>
</dbReference>
<keyword evidence="4" id="KW-1185">Reference proteome</keyword>
<accession>A0ABT0PES2</accession>
<evidence type="ECO:0000313" key="4">
    <source>
        <dbReference type="Proteomes" id="UP001203338"/>
    </source>
</evidence>
<sequence>MTQAKDRPSGLLGQIVAETDGRKLPPVHQWNPPFCGDIDMVIKRDGSWHYMKSPIGRERMVRLFSTVLRKDGDDFFLVTPVEKVGIMVEDAPFIAISVEVSSQNEKPCLSFVTNVGDVVVLDQEHPLRVDLDPQTQEPSPYILVRDRLEALIHRNVFYQLVEMADIREIKGLKWYGIESCGDFYLIAPAPEDQ</sequence>
<reference evidence="3 4" key="1">
    <citation type="submission" date="2022-05" db="EMBL/GenBank/DDBJ databases">
        <authorList>
            <person name="Park J.-S."/>
        </authorList>
    </citation>
    <scope>NUCLEOTIDE SEQUENCE [LARGE SCALE GENOMIC DNA]</scope>
    <source>
        <strain evidence="3 4">2012CJ34-2</strain>
    </source>
</reference>
<dbReference type="PIRSF" id="PIRSF029557">
    <property type="entry name" value="UCP029557"/>
    <property type="match status" value="1"/>
</dbReference>
<evidence type="ECO:0000259" key="1">
    <source>
        <dbReference type="Pfam" id="PF06938"/>
    </source>
</evidence>
<name>A0ABT0PES2_9GAMM</name>
<dbReference type="InterPro" id="IPR010707">
    <property type="entry name" value="DUF1285"/>
</dbReference>
<dbReference type="Proteomes" id="UP001203338">
    <property type="component" value="Unassembled WGS sequence"/>
</dbReference>
<dbReference type="RefSeq" id="WP_249698968.1">
    <property type="nucleotide sequence ID" value="NZ_JAMFLX010000008.1"/>
</dbReference>
<dbReference type="InterPro" id="IPR023361">
    <property type="entry name" value="DUF1285_beta_roll_sf"/>
</dbReference>
<dbReference type="Pfam" id="PF21028">
    <property type="entry name" value="DUF1285_C"/>
    <property type="match status" value="1"/>
</dbReference>
<dbReference type="Pfam" id="PF06938">
    <property type="entry name" value="DUF1285_N"/>
    <property type="match status" value="1"/>
</dbReference>
<dbReference type="InterPro" id="IPR048342">
    <property type="entry name" value="DUF1285_C"/>
</dbReference>
<dbReference type="EMBL" id="JAMFLX010000008">
    <property type="protein sequence ID" value="MCL6269865.1"/>
    <property type="molecule type" value="Genomic_DNA"/>
</dbReference>
<organism evidence="3 4">
    <name type="scientific">Parendozoicomonas callyspongiae</name>
    <dbReference type="NCBI Taxonomy" id="2942213"/>
    <lineage>
        <taxon>Bacteria</taxon>
        <taxon>Pseudomonadati</taxon>
        <taxon>Pseudomonadota</taxon>
        <taxon>Gammaproteobacteria</taxon>
        <taxon>Oceanospirillales</taxon>
        <taxon>Endozoicomonadaceae</taxon>
        <taxon>Parendozoicomonas</taxon>
    </lineage>
</organism>
<dbReference type="Gene3D" id="2.30.270.10">
    <property type="entry name" value="duf1285 protein"/>
    <property type="match status" value="1"/>
</dbReference>